<dbReference type="EMBL" id="CAAALY010002232">
    <property type="protein sequence ID" value="VEL07666.1"/>
    <property type="molecule type" value="Genomic_DNA"/>
</dbReference>
<dbReference type="AlphaFoldDB" id="A0A448WBJ0"/>
<feature type="region of interest" description="Disordered" evidence="1">
    <location>
        <begin position="347"/>
        <end position="366"/>
    </location>
</feature>
<evidence type="ECO:0000313" key="3">
    <source>
        <dbReference type="Proteomes" id="UP000784294"/>
    </source>
</evidence>
<reference evidence="2" key="1">
    <citation type="submission" date="2018-11" db="EMBL/GenBank/DDBJ databases">
        <authorList>
            <consortium name="Pathogen Informatics"/>
        </authorList>
    </citation>
    <scope>NUCLEOTIDE SEQUENCE</scope>
</reference>
<comment type="caution">
    <text evidence="2">The sequence shown here is derived from an EMBL/GenBank/DDBJ whole genome shotgun (WGS) entry which is preliminary data.</text>
</comment>
<name>A0A448WBJ0_9PLAT</name>
<dbReference type="Proteomes" id="UP000784294">
    <property type="component" value="Unassembled WGS sequence"/>
</dbReference>
<keyword evidence="3" id="KW-1185">Reference proteome</keyword>
<accession>A0A448WBJ0</accession>
<feature type="compositionally biased region" description="Polar residues" evidence="1">
    <location>
        <begin position="134"/>
        <end position="154"/>
    </location>
</feature>
<feature type="compositionally biased region" description="Polar residues" evidence="1">
    <location>
        <begin position="237"/>
        <end position="248"/>
    </location>
</feature>
<evidence type="ECO:0000313" key="2">
    <source>
        <dbReference type="EMBL" id="VEL07666.1"/>
    </source>
</evidence>
<gene>
    <name evidence="2" type="ORF">PXEA_LOCUS1106</name>
</gene>
<feature type="region of interest" description="Disordered" evidence="1">
    <location>
        <begin position="1"/>
        <end position="38"/>
    </location>
</feature>
<proteinExistence type="predicted"/>
<feature type="compositionally biased region" description="Low complexity" evidence="1">
    <location>
        <begin position="189"/>
        <end position="210"/>
    </location>
</feature>
<sequence length="508" mass="54113">MDNASRNQTPTKVFDDVTSQINSLPTSHLTPPLFPATSMKRDSLRAPWAKPSESQALPALVSSGTPRHPRPHSPPTLVTDQTVIQTDDAKPGKRYNSLDQNGASDRSQQHSRQPVVTDVTDCSSHKWSQESDSETNNISSVGRTGTSLKSTSIRRPNGDFTYVSKTYPRNVDLDATPLHHQYTQHMHFQYSSQQEQTQMQLSHTSSQLSSLPPPPQPSLPLHQQQQQTSRSHPHRQPSSGDSHCTGQIRYSSQYPHQKQAGQVTVVDTAPRSTGTGVAIRSSSNGASVPAGIASAGYTFRAQHTQVLPNASGHFLHRPLHLTSEPAYDSGSSGDSGLGVMLPASSSSSSSSCSSSSSGLGSSSGCCTRATVQPRRPHLKTSCCQRLAPDFGNGKVGSSGESAGHTPSSVGLANLSGTASSLLGKLGPDYSAGCILAYSELMAMTEETSSIGMDCTANAPYDMTRPTGFDGLAADLDTTITTSPCAYTDVDSGVDTNELKREHHSLYTF</sequence>
<feature type="compositionally biased region" description="Polar residues" evidence="1">
    <location>
        <begin position="1"/>
        <end position="29"/>
    </location>
</feature>
<feature type="region of interest" description="Disordered" evidence="1">
    <location>
        <begin position="189"/>
        <end position="248"/>
    </location>
</feature>
<feature type="region of interest" description="Disordered" evidence="1">
    <location>
        <begin position="59"/>
        <end position="158"/>
    </location>
</feature>
<feature type="compositionally biased region" description="Polar residues" evidence="1">
    <location>
        <begin position="97"/>
        <end position="122"/>
    </location>
</feature>
<protein>
    <submittedName>
        <fullName evidence="2">Uncharacterized protein</fullName>
    </submittedName>
</protein>
<organism evidence="2 3">
    <name type="scientific">Protopolystoma xenopodis</name>
    <dbReference type="NCBI Taxonomy" id="117903"/>
    <lineage>
        <taxon>Eukaryota</taxon>
        <taxon>Metazoa</taxon>
        <taxon>Spiralia</taxon>
        <taxon>Lophotrochozoa</taxon>
        <taxon>Platyhelminthes</taxon>
        <taxon>Monogenea</taxon>
        <taxon>Polyopisthocotylea</taxon>
        <taxon>Polystomatidea</taxon>
        <taxon>Polystomatidae</taxon>
        <taxon>Protopolystoma</taxon>
    </lineage>
</organism>
<feature type="compositionally biased region" description="Low complexity" evidence="1">
    <location>
        <begin position="219"/>
        <end position="230"/>
    </location>
</feature>
<evidence type="ECO:0000256" key="1">
    <source>
        <dbReference type="SAM" id="MobiDB-lite"/>
    </source>
</evidence>